<dbReference type="Proteomes" id="UP000028181">
    <property type="component" value="Plasmid pHAMBI540a"/>
</dbReference>
<evidence type="ECO:0000313" key="6">
    <source>
        <dbReference type="EMBL" id="CDN51069.1"/>
    </source>
</evidence>
<evidence type="ECO:0000256" key="1">
    <source>
        <dbReference type="ARBA" id="ARBA00023015"/>
    </source>
</evidence>
<keyword evidence="3" id="KW-0804">Transcription</keyword>
<evidence type="ECO:0000256" key="3">
    <source>
        <dbReference type="ARBA" id="ARBA00023163"/>
    </source>
</evidence>
<dbReference type="GO" id="GO:0003677">
    <property type="term" value="F:DNA binding"/>
    <property type="evidence" value="ECO:0007669"/>
    <property type="project" value="UniProtKB-KW"/>
</dbReference>
<dbReference type="Gene3D" id="1.10.10.10">
    <property type="entry name" value="Winged helix-like DNA-binding domain superfamily/Winged helix DNA-binding domain"/>
    <property type="match status" value="1"/>
</dbReference>
<evidence type="ECO:0000256" key="4">
    <source>
        <dbReference type="SAM" id="MobiDB-lite"/>
    </source>
</evidence>
<feature type="region of interest" description="Disordered" evidence="4">
    <location>
        <begin position="1"/>
        <end position="26"/>
    </location>
</feature>
<proteinExistence type="predicted"/>
<keyword evidence="7" id="KW-1185">Reference proteome</keyword>
<dbReference type="AlphaFoldDB" id="A0A068SYX1"/>
<dbReference type="PANTHER" id="PTHR35790:SF4">
    <property type="entry name" value="HTH-TYPE TRANSCRIPTIONAL REGULATOR PCHR"/>
    <property type="match status" value="1"/>
</dbReference>
<sequence>MSQSGRREKPENASSGAPCPEGRLSVSTTTRDGVEILDITNYIPFFLSSINNALSRGASSIYRERFGIGISEWRTVSMLAIEPNITAARICEVVNLDKAAASRALATLDEMGYLGSLTSENDPRKRRWWLNEKGYELHAQIIRIALGREEALIEGIDPEDLEATLRAMRLMMKNVRKL</sequence>
<evidence type="ECO:0000313" key="7">
    <source>
        <dbReference type="Proteomes" id="UP000028181"/>
    </source>
</evidence>
<gene>
    <name evidence="6" type="ORF">RG540_PA03910</name>
</gene>
<dbReference type="eggNOG" id="COG1846">
    <property type="taxonomic scope" value="Bacteria"/>
</dbReference>
<dbReference type="EMBL" id="HG938354">
    <property type="protein sequence ID" value="CDN51069.1"/>
    <property type="molecule type" value="Genomic_DNA"/>
</dbReference>
<dbReference type="HOGENOM" id="CLU_083287_8_0_5"/>
<organism evidence="6 7">
    <name type="scientific">Neorhizobium galegae bv. orientalis str. HAMBI 540</name>
    <dbReference type="NCBI Taxonomy" id="1028800"/>
    <lineage>
        <taxon>Bacteria</taxon>
        <taxon>Pseudomonadati</taxon>
        <taxon>Pseudomonadota</taxon>
        <taxon>Alphaproteobacteria</taxon>
        <taxon>Hyphomicrobiales</taxon>
        <taxon>Rhizobiaceae</taxon>
        <taxon>Rhizobium/Agrobacterium group</taxon>
        <taxon>Neorhizobium</taxon>
    </lineage>
</organism>
<dbReference type="InterPro" id="IPR052067">
    <property type="entry name" value="Metal_resp_HTH_trans_reg"/>
</dbReference>
<dbReference type="Pfam" id="PF12802">
    <property type="entry name" value="MarR_2"/>
    <property type="match status" value="1"/>
</dbReference>
<geneLocation type="plasmid" evidence="7">
    <name>II</name>
</geneLocation>
<protein>
    <submittedName>
        <fullName evidence="6">Transcriptional regulator, MarR/EmrR family</fullName>
    </submittedName>
</protein>
<dbReference type="SUPFAM" id="SSF46785">
    <property type="entry name" value="Winged helix' DNA-binding domain"/>
    <property type="match status" value="1"/>
</dbReference>
<dbReference type="InterPro" id="IPR036390">
    <property type="entry name" value="WH_DNA-bd_sf"/>
</dbReference>
<feature type="compositionally biased region" description="Basic and acidic residues" evidence="4">
    <location>
        <begin position="1"/>
        <end position="11"/>
    </location>
</feature>
<keyword evidence="1" id="KW-0805">Transcription regulation</keyword>
<dbReference type="KEGG" id="ngg:RG540_PA03910"/>
<keyword evidence="6" id="KW-0614">Plasmid</keyword>
<dbReference type="InterPro" id="IPR000835">
    <property type="entry name" value="HTH_MarR-typ"/>
</dbReference>
<evidence type="ECO:0000259" key="5">
    <source>
        <dbReference type="PROSITE" id="PS50995"/>
    </source>
</evidence>
<dbReference type="SMART" id="SM00347">
    <property type="entry name" value="HTH_MARR"/>
    <property type="match status" value="1"/>
</dbReference>
<dbReference type="PATRIC" id="fig|1028800.3.peg.5009"/>
<dbReference type="GO" id="GO:0003700">
    <property type="term" value="F:DNA-binding transcription factor activity"/>
    <property type="evidence" value="ECO:0007669"/>
    <property type="project" value="InterPro"/>
</dbReference>
<dbReference type="PANTHER" id="PTHR35790">
    <property type="entry name" value="HTH-TYPE TRANSCRIPTIONAL REGULATOR PCHR"/>
    <property type="match status" value="1"/>
</dbReference>
<dbReference type="InterPro" id="IPR036388">
    <property type="entry name" value="WH-like_DNA-bd_sf"/>
</dbReference>
<keyword evidence="2" id="KW-0238">DNA-binding</keyword>
<feature type="domain" description="HTH marR-type" evidence="5">
    <location>
        <begin position="40"/>
        <end position="173"/>
    </location>
</feature>
<dbReference type="PROSITE" id="PS50995">
    <property type="entry name" value="HTH_MARR_2"/>
    <property type="match status" value="1"/>
</dbReference>
<evidence type="ECO:0000256" key="2">
    <source>
        <dbReference type="ARBA" id="ARBA00023125"/>
    </source>
</evidence>
<reference evidence="7" key="1">
    <citation type="journal article" date="2014" name="BMC Genomics">
        <title>Genome sequencing of two Neorhizobium galegae strains reveals a noeT gene responsible for the unusual acetylation of the nodulation factors.</title>
        <authorList>
            <person name="Osterman J."/>
            <person name="Marsh J."/>
            <person name="Laine P.K."/>
            <person name="Zeng Z."/>
            <person name="Alatalo E."/>
            <person name="Sullivan J.T."/>
            <person name="Young J.P."/>
            <person name="Thomas-Oates J."/>
            <person name="Paulin L."/>
            <person name="Lindstrom K."/>
        </authorList>
    </citation>
    <scope>NUCLEOTIDE SEQUENCE [LARGE SCALE GENOMIC DNA]</scope>
    <source>
        <strain evidence="7">HAMBI 540</strain>
    </source>
</reference>
<dbReference type="OrthoDB" id="8906692at2"/>
<name>A0A068SYX1_NEOGA</name>
<accession>A0A068SYX1</accession>